<dbReference type="AlphaFoldDB" id="A0A6A5B3I4"/>
<feature type="compositionally biased region" description="Basic and acidic residues" evidence="1">
    <location>
        <begin position="219"/>
        <end position="230"/>
    </location>
</feature>
<feature type="region of interest" description="Disordered" evidence="1">
    <location>
        <begin position="182"/>
        <end position="233"/>
    </location>
</feature>
<dbReference type="PROSITE" id="PS50188">
    <property type="entry name" value="B302_SPRY"/>
    <property type="match status" value="1"/>
</dbReference>
<feature type="region of interest" description="Disordered" evidence="1">
    <location>
        <begin position="1"/>
        <end position="74"/>
    </location>
</feature>
<dbReference type="Proteomes" id="UP000469452">
    <property type="component" value="Unassembled WGS sequence"/>
</dbReference>
<name>A0A6A5B3I4_APHAT</name>
<feature type="compositionally biased region" description="Basic residues" evidence="1">
    <location>
        <begin position="200"/>
        <end position="209"/>
    </location>
</feature>
<protein>
    <recommendedName>
        <fullName evidence="2">B30.2/SPRY domain-containing protein</fullName>
    </recommendedName>
</protein>
<comment type="caution">
    <text evidence="3">The sequence shown here is derived from an EMBL/GenBank/DDBJ whole genome shotgun (WGS) entry which is preliminary data.</text>
</comment>
<dbReference type="SUPFAM" id="SSF49899">
    <property type="entry name" value="Concanavalin A-like lectins/glucanases"/>
    <property type="match status" value="1"/>
</dbReference>
<dbReference type="Pfam" id="PF00622">
    <property type="entry name" value="SPRY"/>
    <property type="match status" value="1"/>
</dbReference>
<evidence type="ECO:0000313" key="3">
    <source>
        <dbReference type="EMBL" id="KAF0775514.1"/>
    </source>
</evidence>
<dbReference type="InterPro" id="IPR043136">
    <property type="entry name" value="B30.2/SPRY_sf"/>
</dbReference>
<evidence type="ECO:0000256" key="1">
    <source>
        <dbReference type="SAM" id="MobiDB-lite"/>
    </source>
</evidence>
<dbReference type="InterPro" id="IPR013320">
    <property type="entry name" value="ConA-like_dom_sf"/>
</dbReference>
<feature type="region of interest" description="Disordered" evidence="1">
    <location>
        <begin position="89"/>
        <end position="110"/>
    </location>
</feature>
<evidence type="ECO:0000259" key="2">
    <source>
        <dbReference type="PROSITE" id="PS50188"/>
    </source>
</evidence>
<reference evidence="3 4" key="1">
    <citation type="submission" date="2019-06" db="EMBL/GenBank/DDBJ databases">
        <title>Genomics analysis of Aphanomyces spp. identifies a new class of oomycete effector associated with host adaptation.</title>
        <authorList>
            <person name="Gaulin E."/>
        </authorList>
    </citation>
    <scope>NUCLEOTIDE SEQUENCE [LARGE SCALE GENOMIC DNA]</scope>
    <source>
        <strain evidence="3 4">E</strain>
    </source>
</reference>
<dbReference type="EMBL" id="VJMI01001458">
    <property type="protein sequence ID" value="KAF0775514.1"/>
    <property type="molecule type" value="Genomic_DNA"/>
</dbReference>
<gene>
    <name evidence="3" type="ORF">AaE_000786</name>
</gene>
<evidence type="ECO:0000313" key="4">
    <source>
        <dbReference type="Proteomes" id="UP000469452"/>
    </source>
</evidence>
<organism evidence="3 4">
    <name type="scientific">Aphanomyces astaci</name>
    <name type="common">Crayfish plague agent</name>
    <dbReference type="NCBI Taxonomy" id="112090"/>
    <lineage>
        <taxon>Eukaryota</taxon>
        <taxon>Sar</taxon>
        <taxon>Stramenopiles</taxon>
        <taxon>Oomycota</taxon>
        <taxon>Saprolegniomycetes</taxon>
        <taxon>Saprolegniales</taxon>
        <taxon>Verrucalvaceae</taxon>
        <taxon>Aphanomyces</taxon>
    </lineage>
</organism>
<dbReference type="InterPro" id="IPR003877">
    <property type="entry name" value="SPRY_dom"/>
</dbReference>
<dbReference type="Gene3D" id="2.60.120.920">
    <property type="match status" value="1"/>
</dbReference>
<dbReference type="CDD" id="cd11709">
    <property type="entry name" value="SPRY"/>
    <property type="match status" value="1"/>
</dbReference>
<proteinExistence type="predicted"/>
<accession>A0A6A5B3I4</accession>
<sequence>METIMEPPRSGGDTACEPPTAPIDPVNPEMPSSPKSIHSDEWSETSEVPCTGEVESEMPPDETSSAKEVLPVSPADGEERVWHEVDMSVGTTPQSPHKSTSTDASSNRLIPTHNDVNQISTILDALQDECDRSYDQVHSLMSRLRGMPDDMQLFLEGHLNALERQRGRLNVQASALRQVDLASGNEHSSDTNALLECKPARPKLGRSPKHPTPPPSTYHEPKRAKVDHAPPRQRQQYIQDNATTLRWDPARVGIHATVSGRGGARLKTTRLGWNVAMGSVKVSSFCVRVNLPKSKHRNAIAIGFIKEPKFWEVPHGAESVFVFNYSGWYLNVRKGSLCSLQGHDDTPFASPFKDGDTLAVVLDHSSKTLSFVHNGTHLGIAYSNVDDIELFPALISYDARVQLTFVAQ</sequence>
<feature type="domain" description="B30.2/SPRY" evidence="2">
    <location>
        <begin position="203"/>
        <end position="408"/>
    </location>
</feature>
<dbReference type="InterPro" id="IPR001870">
    <property type="entry name" value="B30.2/SPRY"/>
</dbReference>